<dbReference type="Gene3D" id="1.20.1730.10">
    <property type="entry name" value="Sodium/glucose cotransporter"/>
    <property type="match status" value="1"/>
</dbReference>
<evidence type="ECO:0000256" key="1">
    <source>
        <dbReference type="ARBA" id="ARBA00004141"/>
    </source>
</evidence>
<feature type="transmembrane region" description="Helical" evidence="7">
    <location>
        <begin position="6"/>
        <end position="22"/>
    </location>
</feature>
<dbReference type="EMBL" id="JAUSSW010000007">
    <property type="protein sequence ID" value="MDQ0103011.1"/>
    <property type="molecule type" value="Genomic_DNA"/>
</dbReference>
<evidence type="ECO:0000256" key="2">
    <source>
        <dbReference type="ARBA" id="ARBA00006434"/>
    </source>
</evidence>
<feature type="transmembrane region" description="Helical" evidence="7">
    <location>
        <begin position="453"/>
        <end position="471"/>
    </location>
</feature>
<evidence type="ECO:0000256" key="5">
    <source>
        <dbReference type="ARBA" id="ARBA00022989"/>
    </source>
</evidence>
<comment type="similarity">
    <text evidence="2">Belongs to the sodium:solute symporter (SSF) (TC 2.A.21) family.</text>
</comment>
<feature type="transmembrane region" description="Helical" evidence="7">
    <location>
        <begin position="157"/>
        <end position="176"/>
    </location>
</feature>
<reference evidence="8 9" key="1">
    <citation type="submission" date="2023-07" db="EMBL/GenBank/DDBJ databases">
        <title>Sorghum-associated microbial communities from plants grown in Nebraska, USA.</title>
        <authorList>
            <person name="Schachtman D."/>
        </authorList>
    </citation>
    <scope>NUCLEOTIDE SEQUENCE [LARGE SCALE GENOMIC DNA]</scope>
    <source>
        <strain evidence="8 9">CC523</strain>
    </source>
</reference>
<evidence type="ECO:0000256" key="3">
    <source>
        <dbReference type="ARBA" id="ARBA00022448"/>
    </source>
</evidence>
<evidence type="ECO:0000256" key="6">
    <source>
        <dbReference type="ARBA" id="ARBA00023136"/>
    </source>
</evidence>
<feature type="transmembrane region" description="Helical" evidence="7">
    <location>
        <begin position="392"/>
        <end position="414"/>
    </location>
</feature>
<dbReference type="InterPro" id="IPR001734">
    <property type="entry name" value="Na/solute_symporter"/>
</dbReference>
<keyword evidence="4 7" id="KW-0812">Transmembrane</keyword>
<feature type="transmembrane region" description="Helical" evidence="7">
    <location>
        <begin position="280"/>
        <end position="302"/>
    </location>
</feature>
<comment type="subcellular location">
    <subcellularLocation>
        <location evidence="1">Membrane</location>
        <topology evidence="1">Multi-pass membrane protein</topology>
    </subcellularLocation>
</comment>
<dbReference type="PROSITE" id="PS50283">
    <property type="entry name" value="NA_SOLUT_SYMP_3"/>
    <property type="match status" value="1"/>
</dbReference>
<feature type="transmembrane region" description="Helical" evidence="7">
    <location>
        <begin position="239"/>
        <end position="259"/>
    </location>
</feature>
<dbReference type="PANTHER" id="PTHR48086:SF8">
    <property type="entry name" value="MONOCARBOXYLIC ACID PERMEASE"/>
    <property type="match status" value="1"/>
</dbReference>
<gene>
    <name evidence="8" type="ORF">J2T10_002668</name>
</gene>
<keyword evidence="3" id="KW-0813">Transport</keyword>
<feature type="transmembrane region" description="Helical" evidence="7">
    <location>
        <begin position="43"/>
        <end position="67"/>
    </location>
</feature>
<name>A0ABT9TMY9_PAENI</name>
<organism evidence="8 9">
    <name type="scientific">Paenarthrobacter nicotinovorans</name>
    <name type="common">Arthrobacter nicotinovorans</name>
    <dbReference type="NCBI Taxonomy" id="29320"/>
    <lineage>
        <taxon>Bacteria</taxon>
        <taxon>Bacillati</taxon>
        <taxon>Actinomycetota</taxon>
        <taxon>Actinomycetes</taxon>
        <taxon>Micrococcales</taxon>
        <taxon>Micrococcaceae</taxon>
        <taxon>Paenarthrobacter</taxon>
    </lineage>
</organism>
<evidence type="ECO:0000313" key="8">
    <source>
        <dbReference type="EMBL" id="MDQ0103011.1"/>
    </source>
</evidence>
<dbReference type="CDD" id="cd10322">
    <property type="entry name" value="SLC5sbd"/>
    <property type="match status" value="1"/>
</dbReference>
<keyword evidence="9" id="KW-1185">Reference proteome</keyword>
<evidence type="ECO:0000256" key="4">
    <source>
        <dbReference type="ARBA" id="ARBA00022692"/>
    </source>
</evidence>
<feature type="transmembrane region" description="Helical" evidence="7">
    <location>
        <begin position="421"/>
        <end position="447"/>
    </location>
</feature>
<feature type="transmembrane region" description="Helical" evidence="7">
    <location>
        <begin position="118"/>
        <end position="137"/>
    </location>
</feature>
<dbReference type="RefSeq" id="WP_064723609.1">
    <property type="nucleotide sequence ID" value="NZ_BDDW01000023.1"/>
</dbReference>
<comment type="caution">
    <text evidence="8">The sequence shown here is derived from an EMBL/GenBank/DDBJ whole genome shotgun (WGS) entry which is preliminary data.</text>
</comment>
<evidence type="ECO:0000256" key="7">
    <source>
        <dbReference type="SAM" id="Phobius"/>
    </source>
</evidence>
<proteinExistence type="inferred from homology"/>
<dbReference type="InterPro" id="IPR050277">
    <property type="entry name" value="Sodium:Solute_Symporter"/>
</dbReference>
<keyword evidence="6 7" id="KW-0472">Membrane</keyword>
<feature type="transmembrane region" description="Helical" evidence="7">
    <location>
        <begin position="73"/>
        <end position="91"/>
    </location>
</feature>
<keyword evidence="5 7" id="KW-1133">Transmembrane helix</keyword>
<feature type="transmembrane region" description="Helical" evidence="7">
    <location>
        <begin position="367"/>
        <end position="386"/>
    </location>
</feature>
<dbReference type="PANTHER" id="PTHR48086">
    <property type="entry name" value="SODIUM/PROLINE SYMPORTER-RELATED"/>
    <property type="match status" value="1"/>
</dbReference>
<protein>
    <submittedName>
        <fullName evidence="8">SSS family solute:Na+ symporter</fullName>
    </submittedName>
</protein>
<accession>A0ABT9TMY9</accession>
<feature type="transmembrane region" description="Helical" evidence="7">
    <location>
        <begin position="322"/>
        <end position="346"/>
    </location>
</feature>
<feature type="transmembrane region" description="Helical" evidence="7">
    <location>
        <begin position="188"/>
        <end position="207"/>
    </location>
</feature>
<dbReference type="InterPro" id="IPR038377">
    <property type="entry name" value="Na/Glc_symporter_sf"/>
</dbReference>
<sequence>MVVAIIGVVLVVGSVAGGAFLASRGKKMDVQEWSVGGRRFGTWLFWFLLAGETFTASALLGSSQAIFSGGAPGFFVLGTVALAAPVGYFLVPRIQRAGKVHGLTTMGDFFTMRFNSRWFGSLLTVFGIIALLLYTRVQLTGLSLILETLFGTGIPSMAYVFAGGLLVVVFVFTGGMRSAAFVAVVKDILLVLMLLIVGIGAANAAGVDSVGGIFDAVKAVHPDAGTLPGIGGHASMNEWWWMSFLLLTPLGAFALPHAFQVAYTARDSTSVRKNQIIQPLYSLFYVLIAVIALAAIVALPNLPAKQANGSLLIFVASNYPDWVIGLLAGCGVIVALVPTAVIMITASSMFTSNVLGEIKPNLKRSLGATRISVIVFTLLAVVITAFNSDALLSIMTGVYSAVGQLAPALFLSFLWRRTTAVGLTVGAVAGGAIVSIPALGSAVLAMFPAGTVVGLPALLINLVLAVTVSLLTKRPPASAIAVGIPEAATTGTDAGADVGAGRQSVESV</sequence>
<dbReference type="Proteomes" id="UP001244563">
    <property type="component" value="Unassembled WGS sequence"/>
</dbReference>
<evidence type="ECO:0000313" key="9">
    <source>
        <dbReference type="Proteomes" id="UP001244563"/>
    </source>
</evidence>